<dbReference type="AlphaFoldDB" id="A0A851GRV1"/>
<gene>
    <name evidence="2" type="ORF">HW115_19215</name>
</gene>
<dbReference type="EMBL" id="JACBAZ010000031">
    <property type="protein sequence ID" value="NWK57757.1"/>
    <property type="molecule type" value="Genomic_DNA"/>
</dbReference>
<dbReference type="Proteomes" id="UP000557872">
    <property type="component" value="Unassembled WGS sequence"/>
</dbReference>
<reference evidence="2 3" key="1">
    <citation type="submission" date="2020-07" db="EMBL/GenBank/DDBJ databases">
        <title>Roseicoccus Jingziensis gen. nov., sp. nov., isolated from coastal seawater.</title>
        <authorList>
            <person name="Feng X."/>
        </authorList>
    </citation>
    <scope>NUCLEOTIDE SEQUENCE [LARGE SCALE GENOMIC DNA]</scope>
    <source>
        <strain evidence="2 3">N1E253</strain>
    </source>
</reference>
<evidence type="ECO:0000313" key="3">
    <source>
        <dbReference type="Proteomes" id="UP000557872"/>
    </source>
</evidence>
<keyword evidence="1" id="KW-0812">Transmembrane</keyword>
<comment type="caution">
    <text evidence="2">The sequence shown here is derived from an EMBL/GenBank/DDBJ whole genome shotgun (WGS) entry which is preliminary data.</text>
</comment>
<name>A0A851GRV1_9BACT</name>
<keyword evidence="1" id="KW-1133">Transmembrane helix</keyword>
<evidence type="ECO:0000313" key="2">
    <source>
        <dbReference type="EMBL" id="NWK57757.1"/>
    </source>
</evidence>
<accession>A0A851GRV1</accession>
<keyword evidence="1" id="KW-0472">Membrane</keyword>
<keyword evidence="3" id="KW-1185">Reference proteome</keyword>
<protein>
    <submittedName>
        <fullName evidence="2">Uncharacterized protein</fullName>
    </submittedName>
</protein>
<evidence type="ECO:0000256" key="1">
    <source>
        <dbReference type="SAM" id="Phobius"/>
    </source>
</evidence>
<feature type="transmembrane region" description="Helical" evidence="1">
    <location>
        <begin position="24"/>
        <end position="46"/>
    </location>
</feature>
<organism evidence="2 3">
    <name type="scientific">Oceaniferula marina</name>
    <dbReference type="NCBI Taxonomy" id="2748318"/>
    <lineage>
        <taxon>Bacteria</taxon>
        <taxon>Pseudomonadati</taxon>
        <taxon>Verrucomicrobiota</taxon>
        <taxon>Verrucomicrobiia</taxon>
        <taxon>Verrucomicrobiales</taxon>
        <taxon>Verrucomicrobiaceae</taxon>
        <taxon>Oceaniferula</taxon>
    </lineage>
</organism>
<proteinExistence type="predicted"/>
<sequence length="122" mass="13542">MPLPIFIPLAIGVGWIINHYSGSLLFALVVGVVSIPVSVWIIDLVFNNPLALKFQNYPGNHSCPTCKQKYETYRSMPSGGDSLILECFKCGAKNRFDKKYHHLGFLDTEDKKVAEQVAAPDS</sequence>